<dbReference type="InterPro" id="IPR018108">
    <property type="entry name" value="MCP_transmembrane"/>
</dbReference>
<dbReference type="OMA" id="VISYAEW"/>
<dbReference type="PROSITE" id="PS50222">
    <property type="entry name" value="EF_HAND_2"/>
    <property type="match status" value="1"/>
</dbReference>
<keyword evidence="8" id="KW-0106">Calcium</keyword>
<evidence type="ECO:0000256" key="4">
    <source>
        <dbReference type="ARBA" id="ARBA00022692"/>
    </source>
</evidence>
<sequence>MGLIKLMLMRMFSMVLLILCSTNKGHMSVPSGPLKIVKAGDKDLDGQLDFEEFVHYLRDHEKKLRLVFKSLDKKNDGHIDSQEIMQSLRDLGVHISEEQAEKILKRIRRGHICTPIMYMDKNGKMTIDWNEWRDYHLLHPADNIPEIILYWKHSTIFDVGESMMVPDEFTAEEKKMGMLWRHLVAGGGAGAVSRTCTAPLDRLKVLMQVHASRSNTMGIAGGFAQMIREGGLRSLWRGNGINVLKIAPESAIKFMAYEQIKRLIGSNQETLGILERLVAGSLAGAIAQSSIYPMEVRISGSLNKAFCVFKVLKTRLALGRTGQYSGIMDCAKHIFKKEGLTAFYKGYIPNMLGIIPYAGIDLAVYETLKNSWLQRFATDSADPGVFVLLACGTMSSTCGQLASYPLALVRTRMQAQATQEGSPQMTMTGLFRHIVRTEGAIGLYRGLAPNFMKVIPAVSISYVVYENLKITLGVQSR</sequence>
<keyword evidence="14" id="KW-0732">Signal</keyword>
<dbReference type="InterPro" id="IPR002067">
    <property type="entry name" value="MCP"/>
</dbReference>
<dbReference type="GO" id="GO:0005509">
    <property type="term" value="F:calcium ion binding"/>
    <property type="evidence" value="ECO:0007669"/>
    <property type="project" value="InterPro"/>
</dbReference>
<evidence type="ECO:0000256" key="1">
    <source>
        <dbReference type="ARBA" id="ARBA00004448"/>
    </source>
</evidence>
<dbReference type="InterPro" id="IPR023395">
    <property type="entry name" value="MCP_dom_sf"/>
</dbReference>
<dbReference type="SUPFAM" id="SSF47473">
    <property type="entry name" value="EF-hand"/>
    <property type="match status" value="1"/>
</dbReference>
<proteinExistence type="inferred from homology"/>
<evidence type="ECO:0000256" key="8">
    <source>
        <dbReference type="ARBA" id="ARBA00022837"/>
    </source>
</evidence>
<feature type="chain" id="PRO_5039944165" evidence="14">
    <location>
        <begin position="28"/>
        <end position="477"/>
    </location>
</feature>
<name>A0A9J8CD73_CYPCA</name>
<reference evidence="16" key="1">
    <citation type="submission" date="2025-08" db="UniProtKB">
        <authorList>
            <consortium name="Ensembl"/>
        </authorList>
    </citation>
    <scope>IDENTIFICATION</scope>
</reference>
<keyword evidence="17" id="KW-1185">Reference proteome</keyword>
<evidence type="ECO:0000313" key="16">
    <source>
        <dbReference type="Ensembl" id="ENSCCRP00000164096.1"/>
    </source>
</evidence>
<feature type="signal peptide" evidence="14">
    <location>
        <begin position="1"/>
        <end position="27"/>
    </location>
</feature>
<evidence type="ECO:0000313" key="17">
    <source>
        <dbReference type="Proteomes" id="UP001108240"/>
    </source>
</evidence>
<keyword evidence="6" id="KW-0677">Repeat</keyword>
<protein>
    <submittedName>
        <fullName evidence="16">Solute carrier family 25 member 25b</fullName>
    </submittedName>
</protein>
<dbReference type="SUPFAM" id="SSF103506">
    <property type="entry name" value="Mitochondrial carrier"/>
    <property type="match status" value="1"/>
</dbReference>
<evidence type="ECO:0000256" key="6">
    <source>
        <dbReference type="ARBA" id="ARBA00022737"/>
    </source>
</evidence>
<evidence type="ECO:0000256" key="13">
    <source>
        <dbReference type="RuleBase" id="RU000488"/>
    </source>
</evidence>
<dbReference type="GO" id="GO:0005743">
    <property type="term" value="C:mitochondrial inner membrane"/>
    <property type="evidence" value="ECO:0007669"/>
    <property type="project" value="UniProtKB-SubCell"/>
</dbReference>
<comment type="subcellular location">
    <subcellularLocation>
        <location evidence="1">Mitochondrion inner membrane</location>
        <topology evidence="1">Multi-pass membrane protein</topology>
    </subcellularLocation>
</comment>
<evidence type="ECO:0000256" key="10">
    <source>
        <dbReference type="ARBA" id="ARBA00023128"/>
    </source>
</evidence>
<feature type="domain" description="EF-hand" evidence="15">
    <location>
        <begin position="59"/>
        <end position="94"/>
    </location>
</feature>
<dbReference type="FunFam" id="1.50.40.10:FF:000003">
    <property type="entry name" value="Putative calcium-binding mitochondrial carrier protein scamc-2"/>
    <property type="match status" value="1"/>
</dbReference>
<evidence type="ECO:0000256" key="5">
    <source>
        <dbReference type="ARBA" id="ARBA00022723"/>
    </source>
</evidence>
<dbReference type="Ensembl" id="ENSCCRT00000180141.1">
    <property type="protein sequence ID" value="ENSCCRP00000164096.1"/>
    <property type="gene ID" value="ENSCCRG00000072555.1"/>
</dbReference>
<accession>A0A9J8CD73</accession>
<feature type="repeat" description="Solcar" evidence="12">
    <location>
        <begin position="383"/>
        <end position="471"/>
    </location>
</feature>
<dbReference type="GO" id="GO:0055085">
    <property type="term" value="P:transmembrane transport"/>
    <property type="evidence" value="ECO:0007669"/>
    <property type="project" value="InterPro"/>
</dbReference>
<evidence type="ECO:0000256" key="3">
    <source>
        <dbReference type="ARBA" id="ARBA00022448"/>
    </source>
</evidence>
<evidence type="ECO:0000256" key="14">
    <source>
        <dbReference type="SAM" id="SignalP"/>
    </source>
</evidence>
<keyword evidence="7" id="KW-0999">Mitochondrion inner membrane</keyword>
<evidence type="ECO:0000256" key="11">
    <source>
        <dbReference type="ARBA" id="ARBA00023136"/>
    </source>
</evidence>
<dbReference type="Gene3D" id="1.50.40.10">
    <property type="entry name" value="Mitochondrial carrier domain"/>
    <property type="match status" value="1"/>
</dbReference>
<keyword evidence="9" id="KW-1133">Transmembrane helix</keyword>
<comment type="similarity">
    <text evidence="2 13">Belongs to the mitochondrial carrier (TC 2.A.29) family.</text>
</comment>
<keyword evidence="4 12" id="KW-0812">Transmembrane</keyword>
<evidence type="ECO:0000256" key="2">
    <source>
        <dbReference type="ARBA" id="ARBA00006375"/>
    </source>
</evidence>
<organism evidence="16 17">
    <name type="scientific">Cyprinus carpio carpio</name>
    <dbReference type="NCBI Taxonomy" id="630221"/>
    <lineage>
        <taxon>Eukaryota</taxon>
        <taxon>Metazoa</taxon>
        <taxon>Chordata</taxon>
        <taxon>Craniata</taxon>
        <taxon>Vertebrata</taxon>
        <taxon>Euteleostomi</taxon>
        <taxon>Actinopterygii</taxon>
        <taxon>Neopterygii</taxon>
        <taxon>Teleostei</taxon>
        <taxon>Ostariophysi</taxon>
        <taxon>Cypriniformes</taxon>
        <taxon>Cyprinidae</taxon>
        <taxon>Cyprininae</taxon>
        <taxon>Cyprinus</taxon>
    </lineage>
</organism>
<dbReference type="Pfam" id="PF00153">
    <property type="entry name" value="Mito_carr"/>
    <property type="match status" value="3"/>
</dbReference>
<feature type="repeat" description="Solcar" evidence="12">
    <location>
        <begin position="177"/>
        <end position="263"/>
    </location>
</feature>
<feature type="repeat" description="Solcar" evidence="12">
    <location>
        <begin position="271"/>
        <end position="371"/>
    </location>
</feature>
<keyword evidence="5" id="KW-0479">Metal-binding</keyword>
<evidence type="ECO:0000259" key="15">
    <source>
        <dbReference type="PROSITE" id="PS50222"/>
    </source>
</evidence>
<dbReference type="InterPro" id="IPR011992">
    <property type="entry name" value="EF-hand-dom_pair"/>
</dbReference>
<dbReference type="GeneTree" id="ENSGT00940000157207"/>
<dbReference type="Proteomes" id="UP001108240">
    <property type="component" value="Unplaced"/>
</dbReference>
<keyword evidence="10" id="KW-0496">Mitochondrion</keyword>
<dbReference type="AlphaFoldDB" id="A0A9J8CD73"/>
<dbReference type="PRINTS" id="PR00928">
    <property type="entry name" value="GRAVESDC"/>
</dbReference>
<dbReference type="Pfam" id="PF13499">
    <property type="entry name" value="EF-hand_7"/>
    <property type="match status" value="1"/>
</dbReference>
<dbReference type="InterPro" id="IPR002048">
    <property type="entry name" value="EF_hand_dom"/>
</dbReference>
<dbReference type="FunFam" id="1.10.238.10:FF:000028">
    <property type="entry name" value="Putative calcium-binding mitochondrial carrier protein scamc-2"/>
    <property type="match status" value="1"/>
</dbReference>
<dbReference type="PRINTS" id="PR00926">
    <property type="entry name" value="MITOCARRIER"/>
</dbReference>
<evidence type="ECO:0000256" key="12">
    <source>
        <dbReference type="PROSITE-ProRule" id="PRU00282"/>
    </source>
</evidence>
<keyword evidence="11 12" id="KW-0472">Membrane</keyword>
<dbReference type="Gene3D" id="1.10.238.10">
    <property type="entry name" value="EF-hand"/>
    <property type="match status" value="2"/>
</dbReference>
<evidence type="ECO:0000256" key="7">
    <source>
        <dbReference type="ARBA" id="ARBA00022792"/>
    </source>
</evidence>
<reference evidence="16" key="2">
    <citation type="submission" date="2025-09" db="UniProtKB">
        <authorList>
            <consortium name="Ensembl"/>
        </authorList>
    </citation>
    <scope>IDENTIFICATION</scope>
</reference>
<keyword evidence="3 13" id="KW-0813">Transport</keyword>
<dbReference type="InterPro" id="IPR002167">
    <property type="entry name" value="GDC-like"/>
</dbReference>
<dbReference type="Pfam" id="PF13833">
    <property type="entry name" value="EF-hand_8"/>
    <property type="match status" value="1"/>
</dbReference>
<dbReference type="PANTHER" id="PTHR24089">
    <property type="entry name" value="SOLUTE CARRIER FAMILY 25"/>
    <property type="match status" value="1"/>
</dbReference>
<evidence type="ECO:0000256" key="9">
    <source>
        <dbReference type="ARBA" id="ARBA00022989"/>
    </source>
</evidence>
<dbReference type="PROSITE" id="PS50920">
    <property type="entry name" value="SOLCAR"/>
    <property type="match status" value="3"/>
</dbReference>